<dbReference type="GO" id="GO:0016788">
    <property type="term" value="F:hydrolase activity, acting on ester bonds"/>
    <property type="evidence" value="ECO:0007669"/>
    <property type="project" value="InterPro"/>
</dbReference>
<accession>A0A2T0M9M3</accession>
<dbReference type="EMBL" id="PVYX01000002">
    <property type="protein sequence ID" value="PRX54168.1"/>
    <property type="molecule type" value="Genomic_DNA"/>
</dbReference>
<dbReference type="Proteomes" id="UP000237640">
    <property type="component" value="Unassembled WGS sequence"/>
</dbReference>
<dbReference type="Gene3D" id="3.40.630.10">
    <property type="entry name" value="Zn peptidases"/>
    <property type="match status" value="1"/>
</dbReference>
<sequence length="475" mass="53544">MRRFTTFLFLLLLHTAFGQNIFQKAFNTDIRPFREDLSISFKDKDGNETSMPFSIIKGKTDGPVFTIIAGIHGFEYPPIVAVQAILKEIDIDRLKGTLIVVPIANTTSFYARTPFINPLDRKNLNNVFPGKEDGTISEKIGHFITSSIIPVSDVFLDVHGGDAPEDLIPFVCYYNNIKKPEQTLLAKKLSEKSGFQYVISYPYTLSDTDAAKYTFKQAVQDGKTALSIECGKLGNVQEENVNLIKKGIYNMLATMNMYQNGTGPHPNMIYYNNQSYIRSSAKGIFYSDFKAGDSVKKNEVVGYTTDEFGTVLEEYKSPKNGIILYKLATPPINVDDMVMCISSNTDINNEYPTFDKITNMTTSSRKELCKLYLQRYAQKDLAGVEAIFAEDIILRDWKIRVEGKKKALKETKKNFEAAKSIEIEILEMHQDKDTVAAELKITVNETEELYVVDVITFNSQGLITSIRAYLGRGDE</sequence>
<evidence type="ECO:0000256" key="4">
    <source>
        <dbReference type="ARBA" id="ARBA00022833"/>
    </source>
</evidence>
<dbReference type="InterPro" id="IPR032710">
    <property type="entry name" value="NTF2-like_dom_sf"/>
</dbReference>
<feature type="domain" description="Succinylglutamate desuccinylase/Aspartoacylase catalytic" evidence="7">
    <location>
        <begin position="62"/>
        <end position="253"/>
    </location>
</feature>
<evidence type="ECO:0000256" key="3">
    <source>
        <dbReference type="ARBA" id="ARBA00022801"/>
    </source>
</evidence>
<dbReference type="PANTHER" id="PTHR37326:SF1">
    <property type="entry name" value="BLL3975 PROTEIN"/>
    <property type="match status" value="1"/>
</dbReference>
<dbReference type="InterPro" id="IPR037401">
    <property type="entry name" value="SnoaL-like"/>
</dbReference>
<dbReference type="SUPFAM" id="SSF54427">
    <property type="entry name" value="NTF2-like"/>
    <property type="match status" value="1"/>
</dbReference>
<feature type="chain" id="PRO_5015752628" evidence="5">
    <location>
        <begin position="19"/>
        <end position="475"/>
    </location>
</feature>
<reference evidence="8 9" key="1">
    <citation type="submission" date="2018-03" db="EMBL/GenBank/DDBJ databases">
        <title>Genomic Encyclopedia of Archaeal and Bacterial Type Strains, Phase II (KMG-II): from individual species to whole genera.</title>
        <authorList>
            <person name="Goeker M."/>
        </authorList>
    </citation>
    <scope>NUCLEOTIDE SEQUENCE [LARGE SCALE GENOMIC DNA]</scope>
    <source>
        <strain evidence="8 9">DSM 25027</strain>
    </source>
</reference>
<dbReference type="PANTHER" id="PTHR37326">
    <property type="entry name" value="BLL3975 PROTEIN"/>
    <property type="match status" value="1"/>
</dbReference>
<comment type="caution">
    <text evidence="8">The sequence shown here is derived from an EMBL/GenBank/DDBJ whole genome shotgun (WGS) entry which is preliminary data.</text>
</comment>
<keyword evidence="9" id="KW-1185">Reference proteome</keyword>
<name>A0A2T0M9M3_9FLAO</name>
<keyword evidence="4" id="KW-0862">Zinc</keyword>
<dbReference type="Pfam" id="PF24827">
    <property type="entry name" value="AstE_AspA_cat"/>
    <property type="match status" value="1"/>
</dbReference>
<evidence type="ECO:0000256" key="2">
    <source>
        <dbReference type="ARBA" id="ARBA00022723"/>
    </source>
</evidence>
<organism evidence="8 9">
    <name type="scientific">Flagellimonas meridianipacifica</name>
    <dbReference type="NCBI Taxonomy" id="1080225"/>
    <lineage>
        <taxon>Bacteria</taxon>
        <taxon>Pseudomonadati</taxon>
        <taxon>Bacteroidota</taxon>
        <taxon>Flavobacteriia</taxon>
        <taxon>Flavobacteriales</taxon>
        <taxon>Flavobacteriaceae</taxon>
        <taxon>Flagellimonas</taxon>
    </lineage>
</organism>
<dbReference type="CDD" id="cd06254">
    <property type="entry name" value="M14_ASTE_ASPA-like"/>
    <property type="match status" value="1"/>
</dbReference>
<keyword evidence="3" id="KW-0378">Hydrolase</keyword>
<keyword evidence="2" id="KW-0479">Metal-binding</keyword>
<gene>
    <name evidence="8" type="ORF">CLV81_2565</name>
</gene>
<feature type="domain" description="SnoaL-like" evidence="6">
    <location>
        <begin position="372"/>
        <end position="465"/>
    </location>
</feature>
<dbReference type="SUPFAM" id="SSF53187">
    <property type="entry name" value="Zn-dependent exopeptidases"/>
    <property type="match status" value="1"/>
</dbReference>
<evidence type="ECO:0000313" key="8">
    <source>
        <dbReference type="EMBL" id="PRX54168.1"/>
    </source>
</evidence>
<dbReference type="GO" id="GO:0046872">
    <property type="term" value="F:metal ion binding"/>
    <property type="evidence" value="ECO:0007669"/>
    <property type="project" value="UniProtKB-KW"/>
</dbReference>
<comment type="cofactor">
    <cofactor evidence="1">
        <name>Zn(2+)</name>
        <dbReference type="ChEBI" id="CHEBI:29105"/>
    </cofactor>
</comment>
<evidence type="ECO:0000313" key="9">
    <source>
        <dbReference type="Proteomes" id="UP000237640"/>
    </source>
</evidence>
<dbReference type="Pfam" id="PF12680">
    <property type="entry name" value="SnoaL_2"/>
    <property type="match status" value="1"/>
</dbReference>
<dbReference type="RefSeq" id="WP_245912010.1">
    <property type="nucleotide sequence ID" value="NZ_PVYX01000002.1"/>
</dbReference>
<evidence type="ECO:0000259" key="6">
    <source>
        <dbReference type="Pfam" id="PF12680"/>
    </source>
</evidence>
<dbReference type="InterPro" id="IPR053138">
    <property type="entry name" value="N-alpha-Ac-DABA_deacetylase"/>
</dbReference>
<feature type="signal peptide" evidence="5">
    <location>
        <begin position="1"/>
        <end position="18"/>
    </location>
</feature>
<evidence type="ECO:0000259" key="7">
    <source>
        <dbReference type="Pfam" id="PF24827"/>
    </source>
</evidence>
<dbReference type="AlphaFoldDB" id="A0A2T0M9M3"/>
<proteinExistence type="predicted"/>
<keyword evidence="5" id="KW-0732">Signal</keyword>
<evidence type="ECO:0000256" key="5">
    <source>
        <dbReference type="SAM" id="SignalP"/>
    </source>
</evidence>
<evidence type="ECO:0000256" key="1">
    <source>
        <dbReference type="ARBA" id="ARBA00001947"/>
    </source>
</evidence>
<dbReference type="InterPro" id="IPR055438">
    <property type="entry name" value="AstE_AspA_cat"/>
</dbReference>
<dbReference type="Gene3D" id="3.10.450.50">
    <property type="match status" value="1"/>
</dbReference>
<protein>
    <submittedName>
        <fullName evidence="8">Uncharacterized protein</fullName>
    </submittedName>
</protein>